<dbReference type="AlphaFoldDB" id="A0A9J6BUZ7"/>
<accession>A0A9J6BUZ7</accession>
<keyword evidence="6" id="KW-0732">Signal</keyword>
<dbReference type="Pfam" id="PF02263">
    <property type="entry name" value="GBP"/>
    <property type="match status" value="1"/>
</dbReference>
<feature type="domain" description="GB1/RHD3-type G" evidence="7">
    <location>
        <begin position="57"/>
        <end position="317"/>
    </location>
</feature>
<gene>
    <name evidence="8" type="ORF">PVAND_003184</name>
</gene>
<proteinExistence type="inferred from homology"/>
<comment type="similarity">
    <text evidence="4">Belongs to the TRAFAC class dynamin-like GTPase superfamily. GB1/RHD3 GTPase family.</text>
</comment>
<feature type="chain" id="PRO_5039938551" description="GB1/RHD3-type G domain-containing protein" evidence="6">
    <location>
        <begin position="20"/>
        <end position="602"/>
    </location>
</feature>
<dbReference type="PROSITE" id="PS51715">
    <property type="entry name" value="G_GB1_RHD3"/>
    <property type="match status" value="1"/>
</dbReference>
<keyword evidence="2" id="KW-0378">Hydrolase</keyword>
<dbReference type="SUPFAM" id="SSF48340">
    <property type="entry name" value="Interferon-induced guanylate-binding protein 1 (GBP1), C-terminal domain"/>
    <property type="match status" value="1"/>
</dbReference>
<comment type="caution">
    <text evidence="8">The sequence shown here is derived from an EMBL/GenBank/DDBJ whole genome shotgun (WGS) entry which is preliminary data.</text>
</comment>
<reference evidence="8" key="1">
    <citation type="submission" date="2021-03" db="EMBL/GenBank/DDBJ databases">
        <title>Chromosome level genome of the anhydrobiotic midge Polypedilum vanderplanki.</title>
        <authorList>
            <person name="Yoshida Y."/>
            <person name="Kikawada T."/>
            <person name="Gusev O."/>
        </authorList>
    </citation>
    <scope>NUCLEOTIDE SEQUENCE</scope>
    <source>
        <strain evidence="8">NIAS01</strain>
        <tissue evidence="8">Whole body or cell culture</tissue>
    </source>
</reference>
<dbReference type="PANTHER" id="PTHR10751">
    <property type="entry name" value="GUANYLATE BINDING PROTEIN"/>
    <property type="match status" value="1"/>
</dbReference>
<dbReference type="InterPro" id="IPR030386">
    <property type="entry name" value="G_GB1_RHD3_dom"/>
</dbReference>
<feature type="coiled-coil region" evidence="5">
    <location>
        <begin position="450"/>
        <end position="559"/>
    </location>
</feature>
<evidence type="ECO:0000313" key="8">
    <source>
        <dbReference type="EMBL" id="KAG5673110.1"/>
    </source>
</evidence>
<sequence>MLKLKFLLIFCSVLFCVKSEEITGHPIQLLNFNNENKTVTLTEGSLEKLFLDPLVSDREVVIVSIAGALRKGKSFLLNYMLRFLYANYRSLANPTKVINETNATNWLGDENEPLTGFSWKSSTKRETTGILFWSDVFLYDSPMGERIAIYLMDTQGLFDHLSTPTDNIRIFSLNALMSSVQIMNIFNVIQESDIEYMQYATEVARFTAVDDESIKPFQKLIFLIRDWGSPDEYDYGLKGGNEFLKAFLKIKDYHTDELRKVRLHIQKTFENVNGFLMPYPGKIVARNSSYDGNWKKIDEDFVDAMKELIHLIFEPKNLVTKTINGVAVKAFELAVYIKQYVELFKSESLPEAKSIYESTLDNQFQILMGKSVEIYLQSIQLYQNNITKESEILSLHNISKAFSLKYFDQEKKFGNSEESLIYQNELEGKLEKAYDEWRPITLEFLEKIKVEQEKADKQKILAEEAKLKDEDAKKKAELIEKKYQELLEQMKNIRTDTLESKKEAELMKAKLALAERERKSALEEQQRQRKYYEVMRQQNEQLQNLLLHERHENQQKMQEQVQHIRKRDGVSQFFSDVTDFVGGIVAGIAQGFSAAFSFFIPG</sequence>
<dbReference type="Gene3D" id="1.20.58.420">
    <property type="entry name" value="AHSP"/>
    <property type="match status" value="1"/>
</dbReference>
<dbReference type="SUPFAM" id="SSF52540">
    <property type="entry name" value="P-loop containing nucleoside triphosphate hydrolases"/>
    <property type="match status" value="1"/>
</dbReference>
<dbReference type="Gene3D" id="3.40.50.300">
    <property type="entry name" value="P-loop containing nucleotide triphosphate hydrolases"/>
    <property type="match status" value="1"/>
</dbReference>
<dbReference type="InterPro" id="IPR015894">
    <property type="entry name" value="Guanylate-bd_N"/>
</dbReference>
<dbReference type="GO" id="GO:0005525">
    <property type="term" value="F:GTP binding"/>
    <property type="evidence" value="ECO:0007669"/>
    <property type="project" value="UniProtKB-KW"/>
</dbReference>
<feature type="signal peptide" evidence="6">
    <location>
        <begin position="1"/>
        <end position="19"/>
    </location>
</feature>
<evidence type="ECO:0000256" key="4">
    <source>
        <dbReference type="PROSITE-ProRule" id="PRU01052"/>
    </source>
</evidence>
<dbReference type="EMBL" id="JADBJN010000003">
    <property type="protein sequence ID" value="KAG5673110.1"/>
    <property type="molecule type" value="Genomic_DNA"/>
</dbReference>
<dbReference type="GO" id="GO:0003924">
    <property type="term" value="F:GTPase activity"/>
    <property type="evidence" value="ECO:0007669"/>
    <property type="project" value="InterPro"/>
</dbReference>
<keyword evidence="9" id="KW-1185">Reference proteome</keyword>
<dbReference type="InterPro" id="IPR036543">
    <property type="entry name" value="Guanylate-bd_C_sf"/>
</dbReference>
<evidence type="ECO:0000256" key="3">
    <source>
        <dbReference type="ARBA" id="ARBA00023134"/>
    </source>
</evidence>
<keyword evidence="5" id="KW-0175">Coiled coil</keyword>
<evidence type="ECO:0000256" key="5">
    <source>
        <dbReference type="SAM" id="Coils"/>
    </source>
</evidence>
<evidence type="ECO:0000259" key="7">
    <source>
        <dbReference type="PROSITE" id="PS51715"/>
    </source>
</evidence>
<keyword evidence="1" id="KW-0547">Nucleotide-binding</keyword>
<evidence type="ECO:0000256" key="6">
    <source>
        <dbReference type="SAM" id="SignalP"/>
    </source>
</evidence>
<name>A0A9J6BUZ7_POLVA</name>
<evidence type="ECO:0000256" key="1">
    <source>
        <dbReference type="ARBA" id="ARBA00022741"/>
    </source>
</evidence>
<dbReference type="OrthoDB" id="7788754at2759"/>
<evidence type="ECO:0000313" key="9">
    <source>
        <dbReference type="Proteomes" id="UP001107558"/>
    </source>
</evidence>
<keyword evidence="3" id="KW-0342">GTP-binding</keyword>
<evidence type="ECO:0000256" key="2">
    <source>
        <dbReference type="ARBA" id="ARBA00022801"/>
    </source>
</evidence>
<dbReference type="Proteomes" id="UP001107558">
    <property type="component" value="Chromosome 3"/>
</dbReference>
<dbReference type="InterPro" id="IPR027417">
    <property type="entry name" value="P-loop_NTPase"/>
</dbReference>
<organism evidence="8 9">
    <name type="scientific">Polypedilum vanderplanki</name>
    <name type="common">Sleeping chironomid midge</name>
    <dbReference type="NCBI Taxonomy" id="319348"/>
    <lineage>
        <taxon>Eukaryota</taxon>
        <taxon>Metazoa</taxon>
        <taxon>Ecdysozoa</taxon>
        <taxon>Arthropoda</taxon>
        <taxon>Hexapoda</taxon>
        <taxon>Insecta</taxon>
        <taxon>Pterygota</taxon>
        <taxon>Neoptera</taxon>
        <taxon>Endopterygota</taxon>
        <taxon>Diptera</taxon>
        <taxon>Nematocera</taxon>
        <taxon>Chironomoidea</taxon>
        <taxon>Chironomidae</taxon>
        <taxon>Chironominae</taxon>
        <taxon>Polypedilum</taxon>
        <taxon>Polypedilum</taxon>
    </lineage>
</organism>
<protein>
    <recommendedName>
        <fullName evidence="7">GB1/RHD3-type G domain-containing protein</fullName>
    </recommendedName>
</protein>